<dbReference type="AlphaFoldDB" id="X1HR61"/>
<protein>
    <submittedName>
        <fullName evidence="1">Uncharacterized protein</fullName>
    </submittedName>
</protein>
<evidence type="ECO:0000313" key="1">
    <source>
        <dbReference type="EMBL" id="GAH72651.1"/>
    </source>
</evidence>
<name>X1HR61_9ZZZZ</name>
<organism evidence="1">
    <name type="scientific">marine sediment metagenome</name>
    <dbReference type="NCBI Taxonomy" id="412755"/>
    <lineage>
        <taxon>unclassified sequences</taxon>
        <taxon>metagenomes</taxon>
        <taxon>ecological metagenomes</taxon>
    </lineage>
</organism>
<dbReference type="EMBL" id="BARU01035228">
    <property type="protein sequence ID" value="GAH72651.1"/>
    <property type="molecule type" value="Genomic_DNA"/>
</dbReference>
<accession>X1HR61</accession>
<gene>
    <name evidence="1" type="ORF">S03H2_55174</name>
</gene>
<reference evidence="1" key="1">
    <citation type="journal article" date="2014" name="Front. Microbiol.">
        <title>High frequency of phylogenetically diverse reductive dehalogenase-homologous genes in deep subseafloor sedimentary metagenomes.</title>
        <authorList>
            <person name="Kawai M."/>
            <person name="Futagami T."/>
            <person name="Toyoda A."/>
            <person name="Takaki Y."/>
            <person name="Nishi S."/>
            <person name="Hori S."/>
            <person name="Arai W."/>
            <person name="Tsubouchi T."/>
            <person name="Morono Y."/>
            <person name="Uchiyama I."/>
            <person name="Ito T."/>
            <person name="Fujiyama A."/>
            <person name="Inagaki F."/>
            <person name="Takami H."/>
        </authorList>
    </citation>
    <scope>NUCLEOTIDE SEQUENCE</scope>
    <source>
        <strain evidence="1">Expedition CK06-06</strain>
    </source>
</reference>
<sequence>HEFNMGKWEPDESTTVRTGDQENPYVEDYWDLHEMDYWDSHQVYFWIIPANVTGTWKVTIPDITGKNELTLKLDQEFQRVRGEAFEGISPIPVFIKDEKIKGNILQFTMERKLKGRTESMHFEGRVQDHIMQGTLKIEGRPGKEKIKWKARLVN</sequence>
<comment type="caution">
    <text evidence="1">The sequence shown here is derived from an EMBL/GenBank/DDBJ whole genome shotgun (WGS) entry which is preliminary data.</text>
</comment>
<feature type="non-terminal residue" evidence="1">
    <location>
        <position position="1"/>
    </location>
</feature>
<proteinExistence type="predicted"/>